<proteinExistence type="predicted"/>
<keyword evidence="2" id="KW-1185">Reference proteome</keyword>
<dbReference type="EMBL" id="LTAZ01000012">
    <property type="protein sequence ID" value="KYH24811.1"/>
    <property type="molecule type" value="Genomic_DNA"/>
</dbReference>
<dbReference type="AlphaFoldDB" id="A0A151AAU9"/>
<evidence type="ECO:0000313" key="2">
    <source>
        <dbReference type="Proteomes" id="UP000075321"/>
    </source>
</evidence>
<name>A0A151AAU9_9EURY</name>
<protein>
    <submittedName>
        <fullName evidence="1">Uncharacterized protein</fullName>
    </submittedName>
</protein>
<dbReference type="Proteomes" id="UP000075321">
    <property type="component" value="Unassembled WGS sequence"/>
</dbReference>
<comment type="caution">
    <text evidence="1">The sequence shown here is derived from an EMBL/GenBank/DDBJ whole genome shotgun (WGS) entry which is preliminary data.</text>
</comment>
<reference evidence="1 2" key="1">
    <citation type="submission" date="2016-02" db="EMBL/GenBank/DDBJ databases">
        <title>Genome sequence of Halalkalicoccus paucihalophilus DSM 24557.</title>
        <authorList>
            <person name="Poehlein A."/>
            <person name="Daniel R."/>
        </authorList>
    </citation>
    <scope>NUCLEOTIDE SEQUENCE [LARGE SCALE GENOMIC DNA]</scope>
    <source>
        <strain evidence="1 2">DSM 24557</strain>
    </source>
</reference>
<gene>
    <name evidence="1" type="ORF">HAPAU_31880</name>
</gene>
<dbReference type="PATRIC" id="fig|1008153.3.peg.3334"/>
<organism evidence="1 2">
    <name type="scientific">Halalkalicoccus paucihalophilus</name>
    <dbReference type="NCBI Taxonomy" id="1008153"/>
    <lineage>
        <taxon>Archaea</taxon>
        <taxon>Methanobacteriati</taxon>
        <taxon>Methanobacteriota</taxon>
        <taxon>Stenosarchaea group</taxon>
        <taxon>Halobacteria</taxon>
        <taxon>Halobacteriales</taxon>
        <taxon>Halococcaceae</taxon>
        <taxon>Halalkalicoccus</taxon>
    </lineage>
</organism>
<sequence length="49" mass="5485">MLKTSMIVFESESVSALADPISLATRVPYGLRYTDLESFRMAETTDDIL</sequence>
<evidence type="ECO:0000313" key="1">
    <source>
        <dbReference type="EMBL" id="KYH24811.1"/>
    </source>
</evidence>
<accession>A0A151AAU9</accession>